<dbReference type="PANTHER" id="PTHR30136:SF24">
    <property type="entry name" value="HTH-TYPE TRANSCRIPTIONAL REPRESSOR ALLR"/>
    <property type="match status" value="1"/>
</dbReference>
<dbReference type="InterPro" id="IPR036390">
    <property type="entry name" value="WH_DNA-bd_sf"/>
</dbReference>
<evidence type="ECO:0000313" key="6">
    <source>
        <dbReference type="EMBL" id="MFC6761867.1"/>
    </source>
</evidence>
<dbReference type="PANTHER" id="PTHR30136">
    <property type="entry name" value="HELIX-TURN-HELIX TRANSCRIPTIONAL REGULATOR, ICLR FAMILY"/>
    <property type="match status" value="1"/>
</dbReference>
<dbReference type="InterPro" id="IPR050707">
    <property type="entry name" value="HTH_MetabolicPath_Reg"/>
</dbReference>
<evidence type="ECO:0000256" key="2">
    <source>
        <dbReference type="ARBA" id="ARBA00023125"/>
    </source>
</evidence>
<dbReference type="SUPFAM" id="SSF46785">
    <property type="entry name" value="Winged helix' DNA-binding domain"/>
    <property type="match status" value="1"/>
</dbReference>
<gene>
    <name evidence="6" type="ORF">ACFQFQ_24055</name>
</gene>
<evidence type="ECO:0000256" key="1">
    <source>
        <dbReference type="ARBA" id="ARBA00023015"/>
    </source>
</evidence>
<reference evidence="7" key="1">
    <citation type="journal article" date="2019" name="Int. J. Syst. Evol. Microbiol.">
        <title>The Global Catalogue of Microorganisms (GCM) 10K type strain sequencing project: providing services to taxonomists for standard genome sequencing and annotation.</title>
        <authorList>
            <consortium name="The Broad Institute Genomics Platform"/>
            <consortium name="The Broad Institute Genome Sequencing Center for Infectious Disease"/>
            <person name="Wu L."/>
            <person name="Ma J."/>
        </authorList>
    </citation>
    <scope>NUCLEOTIDE SEQUENCE [LARGE SCALE GENOMIC DNA]</scope>
    <source>
        <strain evidence="7">CCUG 66188</strain>
    </source>
</reference>
<dbReference type="PROSITE" id="PS51078">
    <property type="entry name" value="ICLR_ED"/>
    <property type="match status" value="1"/>
</dbReference>
<dbReference type="Pfam" id="PF09339">
    <property type="entry name" value="HTH_IclR"/>
    <property type="match status" value="1"/>
</dbReference>
<dbReference type="SUPFAM" id="SSF55781">
    <property type="entry name" value="GAF domain-like"/>
    <property type="match status" value="1"/>
</dbReference>
<proteinExistence type="predicted"/>
<evidence type="ECO:0000259" key="5">
    <source>
        <dbReference type="PROSITE" id="PS51078"/>
    </source>
</evidence>
<protein>
    <submittedName>
        <fullName evidence="6">IclR family transcriptional regulator</fullName>
    </submittedName>
</protein>
<evidence type="ECO:0000259" key="4">
    <source>
        <dbReference type="PROSITE" id="PS51077"/>
    </source>
</evidence>
<dbReference type="SMART" id="SM00346">
    <property type="entry name" value="HTH_ICLR"/>
    <property type="match status" value="1"/>
</dbReference>
<name>A0ABW2B8E2_9RHOB</name>
<dbReference type="EMBL" id="JBHSWG010000003">
    <property type="protein sequence ID" value="MFC6761867.1"/>
    <property type="molecule type" value="Genomic_DNA"/>
</dbReference>
<dbReference type="Gene3D" id="1.10.10.10">
    <property type="entry name" value="Winged helix-like DNA-binding domain superfamily/Winged helix DNA-binding domain"/>
    <property type="match status" value="1"/>
</dbReference>
<dbReference type="InterPro" id="IPR029016">
    <property type="entry name" value="GAF-like_dom_sf"/>
</dbReference>
<dbReference type="Proteomes" id="UP001596353">
    <property type="component" value="Unassembled WGS sequence"/>
</dbReference>
<evidence type="ECO:0000313" key="7">
    <source>
        <dbReference type="Proteomes" id="UP001596353"/>
    </source>
</evidence>
<dbReference type="InterPro" id="IPR014757">
    <property type="entry name" value="Tscrpt_reg_IclR_C"/>
</dbReference>
<dbReference type="Gene3D" id="3.30.450.40">
    <property type="match status" value="1"/>
</dbReference>
<dbReference type="Pfam" id="PF01614">
    <property type="entry name" value="IclR_C"/>
    <property type="match status" value="1"/>
</dbReference>
<dbReference type="InterPro" id="IPR005471">
    <property type="entry name" value="Tscrpt_reg_IclR_N"/>
</dbReference>
<organism evidence="6 7">
    <name type="scientific">Sulfitobacter porphyrae</name>
    <dbReference type="NCBI Taxonomy" id="1246864"/>
    <lineage>
        <taxon>Bacteria</taxon>
        <taxon>Pseudomonadati</taxon>
        <taxon>Pseudomonadota</taxon>
        <taxon>Alphaproteobacteria</taxon>
        <taxon>Rhodobacterales</taxon>
        <taxon>Roseobacteraceae</taxon>
        <taxon>Sulfitobacter</taxon>
    </lineage>
</organism>
<feature type="domain" description="IclR-ED" evidence="5">
    <location>
        <begin position="75"/>
        <end position="257"/>
    </location>
</feature>
<evidence type="ECO:0000256" key="3">
    <source>
        <dbReference type="ARBA" id="ARBA00023163"/>
    </source>
</evidence>
<keyword evidence="3" id="KW-0804">Transcription</keyword>
<keyword evidence="2" id="KW-0238">DNA-binding</keyword>
<comment type="caution">
    <text evidence="6">The sequence shown here is derived from an EMBL/GenBank/DDBJ whole genome shotgun (WGS) entry which is preliminary data.</text>
</comment>
<keyword evidence="1" id="KW-0805">Transcription regulation</keyword>
<dbReference type="InterPro" id="IPR036388">
    <property type="entry name" value="WH-like_DNA-bd_sf"/>
</dbReference>
<keyword evidence="7" id="KW-1185">Reference proteome</keyword>
<sequence>MPVGQQNLGGAMSTVDKAMELLRQFSLERLEIGLNELARMTGEDKAVVRRLLISLTNSGFIEQNPENRKYFLGSGFLALARLREATVPMIKATQIVSEWLCKKTSETVHVGIPGTSGMSTVAYNLPYRGNVINLRPADRYPFHSSASGLAYMSFCTAETQRRLLALPRERLTRFTVTDHDELLKVISATKARGYAYSRNAVEVGVASVAMPFFVDAADPAGTIAIAVPDMNLTADHRATLVKNMQIAVRKLEFALTGTSSVQAPEHTDQAG</sequence>
<feature type="domain" description="HTH iclR-type" evidence="4">
    <location>
        <begin position="12"/>
        <end position="74"/>
    </location>
</feature>
<dbReference type="PROSITE" id="PS51077">
    <property type="entry name" value="HTH_ICLR"/>
    <property type="match status" value="1"/>
</dbReference>
<accession>A0ABW2B8E2</accession>